<sequence>MQFSTLTYDVSKDNRLKWMHSTFPWENLGSALKAEMVESRSRRFVVKSFISCDSIDYIPLKIYVTFC</sequence>
<protein>
    <submittedName>
        <fullName evidence="1">Uncharacterized protein</fullName>
    </submittedName>
</protein>
<dbReference type="EMBL" id="KQ416497">
    <property type="protein sequence ID" value="KOF96747.1"/>
    <property type="molecule type" value="Genomic_DNA"/>
</dbReference>
<name>A0A0L8I5J2_OCTBM</name>
<proteinExistence type="predicted"/>
<accession>A0A0L8I5J2</accession>
<organism evidence="1">
    <name type="scientific">Octopus bimaculoides</name>
    <name type="common">California two-spotted octopus</name>
    <dbReference type="NCBI Taxonomy" id="37653"/>
    <lineage>
        <taxon>Eukaryota</taxon>
        <taxon>Metazoa</taxon>
        <taxon>Spiralia</taxon>
        <taxon>Lophotrochozoa</taxon>
        <taxon>Mollusca</taxon>
        <taxon>Cephalopoda</taxon>
        <taxon>Coleoidea</taxon>
        <taxon>Octopodiformes</taxon>
        <taxon>Octopoda</taxon>
        <taxon>Incirrata</taxon>
        <taxon>Octopodidae</taxon>
        <taxon>Octopus</taxon>
    </lineage>
</organism>
<evidence type="ECO:0000313" key="1">
    <source>
        <dbReference type="EMBL" id="KOF96747.1"/>
    </source>
</evidence>
<gene>
    <name evidence="1" type="ORF">OCBIM_22033882mg</name>
</gene>
<dbReference type="AlphaFoldDB" id="A0A0L8I5J2"/>
<reference evidence="1" key="1">
    <citation type="submission" date="2015-07" db="EMBL/GenBank/DDBJ databases">
        <title>MeaNS - Measles Nucleotide Surveillance Program.</title>
        <authorList>
            <person name="Tran T."/>
            <person name="Druce J."/>
        </authorList>
    </citation>
    <scope>NUCLEOTIDE SEQUENCE</scope>
    <source>
        <strain evidence="1">UCB-OBI-ISO-001</strain>
        <tissue evidence="1">Gonad</tissue>
    </source>
</reference>